<dbReference type="Proteomes" id="UP000538147">
    <property type="component" value="Unassembled WGS sequence"/>
</dbReference>
<evidence type="ECO:0000313" key="2">
    <source>
        <dbReference type="Proteomes" id="UP000538147"/>
    </source>
</evidence>
<dbReference type="AlphaFoldDB" id="A0A841LGM1"/>
<gene>
    <name evidence="1" type="ORF">FHS79_003143</name>
</gene>
<reference evidence="1 2" key="1">
    <citation type="submission" date="2020-08" db="EMBL/GenBank/DDBJ databases">
        <title>Genomic Encyclopedia of Type Strains, Phase IV (KMG-IV): sequencing the most valuable type-strain genomes for metagenomic binning, comparative biology and taxonomic classification.</title>
        <authorList>
            <person name="Goeker M."/>
        </authorList>
    </citation>
    <scope>NUCLEOTIDE SEQUENCE [LARGE SCALE GENOMIC DNA]</scope>
    <source>
        <strain evidence="1 2">DSM 102189</strain>
    </source>
</reference>
<name>A0A841LGM1_9SPHN</name>
<dbReference type="EMBL" id="JACIIV010000028">
    <property type="protein sequence ID" value="MBB6228945.1"/>
    <property type="molecule type" value="Genomic_DNA"/>
</dbReference>
<sequence>MRKIKDVFFKKELTSRLETMGQVAEVTKGGAGWMIEGWSTRSQKGWK</sequence>
<protein>
    <submittedName>
        <fullName evidence="1">Uncharacterized protein</fullName>
    </submittedName>
</protein>
<comment type="caution">
    <text evidence="1">The sequence shown here is derived from an EMBL/GenBank/DDBJ whole genome shotgun (WGS) entry which is preliminary data.</text>
</comment>
<keyword evidence="2" id="KW-1185">Reference proteome</keyword>
<proteinExistence type="predicted"/>
<evidence type="ECO:0000313" key="1">
    <source>
        <dbReference type="EMBL" id="MBB6228945.1"/>
    </source>
</evidence>
<organism evidence="1 2">
    <name type="scientific">Polymorphobacter multimanifer</name>
    <dbReference type="NCBI Taxonomy" id="1070431"/>
    <lineage>
        <taxon>Bacteria</taxon>
        <taxon>Pseudomonadati</taxon>
        <taxon>Pseudomonadota</taxon>
        <taxon>Alphaproteobacteria</taxon>
        <taxon>Sphingomonadales</taxon>
        <taxon>Sphingosinicellaceae</taxon>
        <taxon>Polymorphobacter</taxon>
    </lineage>
</organism>
<accession>A0A841LGM1</accession>
<dbReference type="RefSeq" id="WP_184202223.1">
    <property type="nucleotide sequence ID" value="NZ_BMOX01000016.1"/>
</dbReference>